<feature type="repeat" description="TPR" evidence="9">
    <location>
        <begin position="305"/>
        <end position="338"/>
    </location>
</feature>
<dbReference type="Pfam" id="PF13181">
    <property type="entry name" value="TPR_8"/>
    <property type="match status" value="1"/>
</dbReference>
<keyword evidence="3 8" id="KW-0732">Signal</keyword>
<accession>A0A6H1UKK7</accession>
<evidence type="ECO:0000313" key="11">
    <source>
        <dbReference type="EMBL" id="QIZ78853.1"/>
    </source>
</evidence>
<comment type="cofactor">
    <cofactor evidence="8">
        <name>Zn(2+)</name>
        <dbReference type="ChEBI" id="CHEBI:29105"/>
    </cofactor>
    <text evidence="8">Binds 1 zinc ion per subunit.</text>
</comment>
<keyword evidence="7 8" id="KW-0482">Metalloprotease</keyword>
<dbReference type="SUPFAM" id="SSF48452">
    <property type="entry name" value="TPR-like"/>
    <property type="match status" value="1"/>
</dbReference>
<keyword evidence="1 8" id="KW-0645">Protease</keyword>
<dbReference type="AlphaFoldDB" id="A0A6H1UKK7"/>
<dbReference type="GO" id="GO:0004222">
    <property type="term" value="F:metalloendopeptidase activity"/>
    <property type="evidence" value="ECO:0007669"/>
    <property type="project" value="InterPro"/>
</dbReference>
<keyword evidence="2 8" id="KW-0479">Metal-binding</keyword>
<evidence type="ECO:0000313" key="12">
    <source>
        <dbReference type="Proteomes" id="UP000501602"/>
    </source>
</evidence>
<evidence type="ECO:0000256" key="1">
    <source>
        <dbReference type="ARBA" id="ARBA00022670"/>
    </source>
</evidence>
<feature type="active site" evidence="8">
    <location>
        <position position="132"/>
    </location>
</feature>
<feature type="binding site" evidence="8">
    <location>
        <position position="135"/>
    </location>
    <ligand>
        <name>Zn(2+)</name>
        <dbReference type="ChEBI" id="CHEBI:29105"/>
        <note>catalytic</note>
    </ligand>
</feature>
<comment type="function">
    <text evidence="8">Functions as both a chaperone and a metalloprotease. Maintains the integrity of the outer membrane by promoting either the assembly or the elimination of outer membrane proteins, depending on their folding state.</text>
</comment>
<feature type="binding site" evidence="8">
    <location>
        <position position="131"/>
    </location>
    <ligand>
        <name>Zn(2+)</name>
        <dbReference type="ChEBI" id="CHEBI:29105"/>
        <note>catalytic</note>
    </ligand>
</feature>
<keyword evidence="6 8" id="KW-0862">Zinc</keyword>
<feature type="binding site" evidence="8">
    <location>
        <position position="196"/>
    </location>
    <ligand>
        <name>Zn(2+)</name>
        <dbReference type="ChEBI" id="CHEBI:29105"/>
        <note>catalytic</note>
    </ligand>
</feature>
<dbReference type="GO" id="GO:0008270">
    <property type="term" value="F:zinc ion binding"/>
    <property type="evidence" value="ECO:0007669"/>
    <property type="project" value="UniProtKB-UniRule"/>
</dbReference>
<dbReference type="PANTHER" id="PTHR22726:SF1">
    <property type="entry name" value="METALLOENDOPEPTIDASE OMA1, MITOCHONDRIAL"/>
    <property type="match status" value="1"/>
</dbReference>
<keyword evidence="12" id="KW-1185">Reference proteome</keyword>
<evidence type="ECO:0000256" key="8">
    <source>
        <dbReference type="HAMAP-Rule" id="MF_00997"/>
    </source>
</evidence>
<dbReference type="EMBL" id="CP051180">
    <property type="protein sequence ID" value="QIZ78853.1"/>
    <property type="molecule type" value="Genomic_DNA"/>
</dbReference>
<dbReference type="PROSITE" id="PS50005">
    <property type="entry name" value="TPR"/>
    <property type="match status" value="2"/>
</dbReference>
<evidence type="ECO:0000256" key="9">
    <source>
        <dbReference type="PROSITE-ProRule" id="PRU00339"/>
    </source>
</evidence>
<evidence type="ECO:0000256" key="7">
    <source>
        <dbReference type="ARBA" id="ARBA00023049"/>
    </source>
</evidence>
<comment type="similarity">
    <text evidence="8">Belongs to the peptidase M48 family. BepA subfamily.</text>
</comment>
<feature type="repeat" description="TPR" evidence="9">
    <location>
        <begin position="373"/>
        <end position="406"/>
    </location>
</feature>
<evidence type="ECO:0000259" key="10">
    <source>
        <dbReference type="Pfam" id="PF01435"/>
    </source>
</evidence>
<name>A0A6H1UKK7_9GAMM</name>
<dbReference type="Proteomes" id="UP000501602">
    <property type="component" value="Chromosome"/>
</dbReference>
<feature type="domain" description="Peptidase M48" evidence="10">
    <location>
        <begin position="69"/>
        <end position="253"/>
    </location>
</feature>
<dbReference type="InterPro" id="IPR011990">
    <property type="entry name" value="TPR-like_helical_dom_sf"/>
</dbReference>
<evidence type="ECO:0000256" key="5">
    <source>
        <dbReference type="ARBA" id="ARBA00022801"/>
    </source>
</evidence>
<dbReference type="GO" id="GO:0042597">
    <property type="term" value="C:periplasmic space"/>
    <property type="evidence" value="ECO:0007669"/>
    <property type="project" value="UniProtKB-SubCell"/>
</dbReference>
<feature type="active site" description="Proton donor" evidence="8">
    <location>
        <position position="200"/>
    </location>
</feature>
<dbReference type="Gene3D" id="3.30.2010.10">
    <property type="entry name" value="Metalloproteases ('zincins'), catalytic domain"/>
    <property type="match status" value="1"/>
</dbReference>
<dbReference type="KEGG" id="fes:HER31_08520"/>
<dbReference type="Gene3D" id="1.25.40.10">
    <property type="entry name" value="Tetratricopeptide repeat domain"/>
    <property type="match status" value="1"/>
</dbReference>
<organism evidence="11 12">
    <name type="scientific">Ferrimonas lipolytica</name>
    <dbReference type="NCBI Taxonomy" id="2724191"/>
    <lineage>
        <taxon>Bacteria</taxon>
        <taxon>Pseudomonadati</taxon>
        <taxon>Pseudomonadota</taxon>
        <taxon>Gammaproteobacteria</taxon>
        <taxon>Alteromonadales</taxon>
        <taxon>Ferrimonadaceae</taxon>
        <taxon>Ferrimonas</taxon>
    </lineage>
</organism>
<reference evidence="11 12" key="1">
    <citation type="submission" date="2020-04" db="EMBL/GenBank/DDBJ databases">
        <title>Ferrimonas sp. S7 isolated from sea water.</title>
        <authorList>
            <person name="Bae S.S."/>
            <person name="Baek K."/>
        </authorList>
    </citation>
    <scope>NUCLEOTIDE SEQUENCE [LARGE SCALE GENOMIC DNA]</scope>
    <source>
        <strain evidence="11 12">S7</strain>
    </source>
</reference>
<dbReference type="InterPro" id="IPR001915">
    <property type="entry name" value="Peptidase_M48"/>
</dbReference>
<proteinExistence type="inferred from homology"/>
<comment type="subcellular location">
    <subcellularLocation>
        <location evidence="8">Periplasm</location>
    </subcellularLocation>
</comment>
<evidence type="ECO:0000256" key="2">
    <source>
        <dbReference type="ARBA" id="ARBA00022723"/>
    </source>
</evidence>
<dbReference type="GO" id="GO:0051603">
    <property type="term" value="P:proteolysis involved in protein catabolic process"/>
    <property type="evidence" value="ECO:0007669"/>
    <property type="project" value="TreeGrafter"/>
</dbReference>
<keyword evidence="9" id="KW-0802">TPR repeat</keyword>
<dbReference type="PANTHER" id="PTHR22726">
    <property type="entry name" value="METALLOENDOPEPTIDASE OMA1"/>
    <property type="match status" value="1"/>
</dbReference>
<dbReference type="Pfam" id="PF14559">
    <property type="entry name" value="TPR_19"/>
    <property type="match status" value="1"/>
</dbReference>
<dbReference type="Pfam" id="PF01435">
    <property type="entry name" value="Peptidase_M48"/>
    <property type="match status" value="1"/>
</dbReference>
<dbReference type="InterPro" id="IPR030873">
    <property type="entry name" value="Protease_BepA"/>
</dbReference>
<dbReference type="SMART" id="SM00028">
    <property type="entry name" value="TPR"/>
    <property type="match status" value="2"/>
</dbReference>
<feature type="chain" id="PRO_5026393277" description="Putative beta-barrel assembly-enhancing protease" evidence="8">
    <location>
        <begin position="25"/>
        <end position="482"/>
    </location>
</feature>
<keyword evidence="5 8" id="KW-0378">Hydrolase</keyword>
<dbReference type="HAMAP" id="MF_00997">
    <property type="entry name" value="Protease_BepA"/>
    <property type="match status" value="1"/>
</dbReference>
<keyword evidence="4 8" id="KW-0574">Periplasm</keyword>
<dbReference type="GO" id="GO:0016020">
    <property type="term" value="C:membrane"/>
    <property type="evidence" value="ECO:0007669"/>
    <property type="project" value="InterPro"/>
</dbReference>
<sequence length="482" mass="54022" precursor="true">MKRHYLAALLCCCSALYSATSAYAATDLPELGTAALNTLSIEQENVLGDAYMRILRQQLPIITDPVMSEYLTDVGNRLVAHSDNVKTPFEFFLINNNEINAFAFFGGHVGVHTALFLFAGNEGELASVLAHEVAHVTQRHLARSIEAQQKNTPATVAGVLGSILLAMAAPEAGIAALQSTLALGQQAQINYTRMNEQEADRIGMKTLVAAGYDPYAFPSFFGTLAAQTRFAAKPPAILLTHPLPESRITDSRNRAARYPRRPVEDSLMFRLAKARVQVRYSNYSNEYAIDVFSRQLKEVDQRFKAASEYGLALTYFKMGQLDKAQTLIRQLIKLDPYNLFYLDTFADVMLETKQFDTAIKQLEQARKNRPDNAVIEINLANAHLKKGDWETARKLLERQRSLDPENSTVYSLLTTVYGRLKMSAKKHIAQAELLALRANYSNGIDELQRAYRQTDDNPLQLARIDARIKQMRVAQQQLNQLK</sequence>
<dbReference type="InterPro" id="IPR051156">
    <property type="entry name" value="Mito/Outer_Membr_Metalloprot"/>
</dbReference>
<feature type="signal peptide" evidence="8">
    <location>
        <begin position="1"/>
        <end position="24"/>
    </location>
</feature>
<evidence type="ECO:0000256" key="4">
    <source>
        <dbReference type="ARBA" id="ARBA00022764"/>
    </source>
</evidence>
<dbReference type="InterPro" id="IPR019734">
    <property type="entry name" value="TPR_rpt"/>
</dbReference>
<evidence type="ECO:0000256" key="6">
    <source>
        <dbReference type="ARBA" id="ARBA00022833"/>
    </source>
</evidence>
<evidence type="ECO:0000256" key="3">
    <source>
        <dbReference type="ARBA" id="ARBA00022729"/>
    </source>
</evidence>
<dbReference type="CDD" id="cd07333">
    <property type="entry name" value="M48C_bepA_like"/>
    <property type="match status" value="1"/>
</dbReference>
<dbReference type="EC" id="3.4.-.-" evidence="8"/>
<protein>
    <recommendedName>
        <fullName evidence="8">Putative beta-barrel assembly-enhancing protease</fullName>
        <ecNumber evidence="8">3.4.-.-</ecNumber>
    </recommendedName>
</protein>
<gene>
    <name evidence="11" type="ORF">HER31_08520</name>
</gene>